<organism evidence="2 3">
    <name type="scientific">Pleurodeles waltl</name>
    <name type="common">Iberian ribbed newt</name>
    <dbReference type="NCBI Taxonomy" id="8319"/>
    <lineage>
        <taxon>Eukaryota</taxon>
        <taxon>Metazoa</taxon>
        <taxon>Chordata</taxon>
        <taxon>Craniata</taxon>
        <taxon>Vertebrata</taxon>
        <taxon>Euteleostomi</taxon>
        <taxon>Amphibia</taxon>
        <taxon>Batrachia</taxon>
        <taxon>Caudata</taxon>
        <taxon>Salamandroidea</taxon>
        <taxon>Salamandridae</taxon>
        <taxon>Pleurodelinae</taxon>
        <taxon>Pleurodeles</taxon>
    </lineage>
</organism>
<gene>
    <name evidence="2" type="ORF">NDU88_012502</name>
</gene>
<dbReference type="Proteomes" id="UP001066276">
    <property type="component" value="Chromosome 6"/>
</dbReference>
<keyword evidence="3" id="KW-1185">Reference proteome</keyword>
<protein>
    <submittedName>
        <fullName evidence="2">Uncharacterized protein</fullName>
    </submittedName>
</protein>
<dbReference type="AlphaFoldDB" id="A0AAV7R3F5"/>
<accession>A0AAV7R3F5</accession>
<dbReference type="EMBL" id="JANPWB010000010">
    <property type="protein sequence ID" value="KAJ1146222.1"/>
    <property type="molecule type" value="Genomic_DNA"/>
</dbReference>
<reference evidence="2" key="1">
    <citation type="journal article" date="2022" name="bioRxiv">
        <title>Sequencing and chromosome-scale assembly of the giantPleurodeles waltlgenome.</title>
        <authorList>
            <person name="Brown T."/>
            <person name="Elewa A."/>
            <person name="Iarovenko S."/>
            <person name="Subramanian E."/>
            <person name="Araus A.J."/>
            <person name="Petzold A."/>
            <person name="Susuki M."/>
            <person name="Suzuki K.-i.T."/>
            <person name="Hayashi T."/>
            <person name="Toyoda A."/>
            <person name="Oliveira C."/>
            <person name="Osipova E."/>
            <person name="Leigh N.D."/>
            <person name="Simon A."/>
            <person name="Yun M.H."/>
        </authorList>
    </citation>
    <scope>NUCLEOTIDE SEQUENCE</scope>
    <source>
        <strain evidence="2">20211129_DDA</strain>
        <tissue evidence="2">Liver</tissue>
    </source>
</reference>
<feature type="compositionally biased region" description="Polar residues" evidence="1">
    <location>
        <begin position="89"/>
        <end position="110"/>
    </location>
</feature>
<proteinExistence type="predicted"/>
<evidence type="ECO:0000313" key="2">
    <source>
        <dbReference type="EMBL" id="KAJ1146222.1"/>
    </source>
</evidence>
<feature type="region of interest" description="Disordered" evidence="1">
    <location>
        <begin position="74"/>
        <end position="110"/>
    </location>
</feature>
<evidence type="ECO:0000313" key="3">
    <source>
        <dbReference type="Proteomes" id="UP001066276"/>
    </source>
</evidence>
<name>A0AAV7R3F5_PLEWA</name>
<evidence type="ECO:0000256" key="1">
    <source>
        <dbReference type="SAM" id="MobiDB-lite"/>
    </source>
</evidence>
<comment type="caution">
    <text evidence="2">The sequence shown here is derived from an EMBL/GenBank/DDBJ whole genome shotgun (WGS) entry which is preliminary data.</text>
</comment>
<sequence>MDVGLRVLKVDEAGPEDCISLWIGHLPKVTLCANGALRRLALSKAISSPGEPLKYRFHAQVRVYGFCDYLAPPPQHPPHAPEGSVLNKRGSSPAGTDASSTPGSTHWTSGGNWILVKKSVCSPVAQDKQKPSRRK</sequence>